<proteinExistence type="predicted"/>
<gene>
    <name evidence="9" type="ORF">A2478_04815</name>
</gene>
<evidence type="ECO:0000313" key="9">
    <source>
        <dbReference type="EMBL" id="OGF31778.1"/>
    </source>
</evidence>
<evidence type="ECO:0000259" key="8">
    <source>
        <dbReference type="Pfam" id="PF02706"/>
    </source>
</evidence>
<evidence type="ECO:0000256" key="4">
    <source>
        <dbReference type="ARBA" id="ARBA00022989"/>
    </source>
</evidence>
<sequence>MSTSLNINYWKLLKRRWPTLLIITLVFLLVSLVFTLLQPFQYESTVKILVIQKSAVNLDAYSASKSAERIGRNLSQIIYSSSFFNKVFNSGYPIDTTYFKQDEEDRRDQWAKMVDAQVPGGTTILQISVYHQDRSQAQVVAQAISYVLSGQAEEYVGISDVELKVVDTPLTSQLPVKPNFLLNLAFGIIIGFFLSMAYLILTYTEEHEIKEVFLAKPKPNKKQIPVQKLTWSQKRFLKKQRKLDSLKTKNHKPRIELPDVEKSLKKDKLSKTDYFVAKQPEPARPQVNFPPAENQNTDLAQKNPEFDLKKLPDFKDEDHIQSL</sequence>
<name>A0A1F5SYH7_9BACT</name>
<keyword evidence="4 7" id="KW-1133">Transmembrane helix</keyword>
<feature type="domain" description="Polysaccharide chain length determinant N-terminal" evidence="8">
    <location>
        <begin position="8"/>
        <end position="88"/>
    </location>
</feature>
<dbReference type="GO" id="GO:0005886">
    <property type="term" value="C:plasma membrane"/>
    <property type="evidence" value="ECO:0007669"/>
    <property type="project" value="UniProtKB-SubCell"/>
</dbReference>
<dbReference type="STRING" id="1798002.A2478_04815"/>
<feature type="transmembrane region" description="Helical" evidence="7">
    <location>
        <begin position="180"/>
        <end position="201"/>
    </location>
</feature>
<dbReference type="AlphaFoldDB" id="A0A1F5SYH7"/>
<keyword evidence="3 7" id="KW-0812">Transmembrane</keyword>
<protein>
    <recommendedName>
        <fullName evidence="8">Polysaccharide chain length determinant N-terminal domain-containing protein</fullName>
    </recommendedName>
</protein>
<comment type="subcellular location">
    <subcellularLocation>
        <location evidence="1">Cell membrane</location>
        <topology evidence="1">Multi-pass membrane protein</topology>
    </subcellularLocation>
</comment>
<comment type="caution">
    <text evidence="9">The sequence shown here is derived from an EMBL/GenBank/DDBJ whole genome shotgun (WGS) entry which is preliminary data.</text>
</comment>
<keyword evidence="5 7" id="KW-0472">Membrane</keyword>
<evidence type="ECO:0000313" key="10">
    <source>
        <dbReference type="Proteomes" id="UP000179001"/>
    </source>
</evidence>
<evidence type="ECO:0000256" key="5">
    <source>
        <dbReference type="ARBA" id="ARBA00023136"/>
    </source>
</evidence>
<evidence type="ECO:0000256" key="1">
    <source>
        <dbReference type="ARBA" id="ARBA00004651"/>
    </source>
</evidence>
<evidence type="ECO:0000256" key="7">
    <source>
        <dbReference type="SAM" id="Phobius"/>
    </source>
</evidence>
<feature type="compositionally biased region" description="Basic and acidic residues" evidence="6">
    <location>
        <begin position="304"/>
        <end position="323"/>
    </location>
</feature>
<keyword evidence="2" id="KW-1003">Cell membrane</keyword>
<dbReference type="EMBL" id="MFGJ01000007">
    <property type="protein sequence ID" value="OGF31778.1"/>
    <property type="molecule type" value="Genomic_DNA"/>
</dbReference>
<evidence type="ECO:0000256" key="6">
    <source>
        <dbReference type="SAM" id="MobiDB-lite"/>
    </source>
</evidence>
<evidence type="ECO:0000256" key="2">
    <source>
        <dbReference type="ARBA" id="ARBA00022475"/>
    </source>
</evidence>
<organism evidence="9 10">
    <name type="scientific">Candidatus Falkowbacteria bacterium RIFOXYC2_FULL_36_12</name>
    <dbReference type="NCBI Taxonomy" id="1798002"/>
    <lineage>
        <taxon>Bacteria</taxon>
        <taxon>Candidatus Falkowiibacteriota</taxon>
    </lineage>
</organism>
<dbReference type="InterPro" id="IPR050445">
    <property type="entry name" value="Bact_polysacc_biosynth/exp"/>
</dbReference>
<reference evidence="9 10" key="1">
    <citation type="journal article" date="2016" name="Nat. Commun.">
        <title>Thousands of microbial genomes shed light on interconnected biogeochemical processes in an aquifer system.</title>
        <authorList>
            <person name="Anantharaman K."/>
            <person name="Brown C.T."/>
            <person name="Hug L.A."/>
            <person name="Sharon I."/>
            <person name="Castelle C.J."/>
            <person name="Probst A.J."/>
            <person name="Thomas B.C."/>
            <person name="Singh A."/>
            <person name="Wilkins M.J."/>
            <person name="Karaoz U."/>
            <person name="Brodie E.L."/>
            <person name="Williams K.H."/>
            <person name="Hubbard S.S."/>
            <person name="Banfield J.F."/>
        </authorList>
    </citation>
    <scope>NUCLEOTIDE SEQUENCE [LARGE SCALE GENOMIC DNA]</scope>
</reference>
<feature type="transmembrane region" description="Helical" evidence="7">
    <location>
        <begin position="20"/>
        <end position="37"/>
    </location>
</feature>
<dbReference type="PANTHER" id="PTHR32309:SF31">
    <property type="entry name" value="CAPSULAR EXOPOLYSACCHARIDE FAMILY"/>
    <property type="match status" value="1"/>
</dbReference>
<evidence type="ECO:0000256" key="3">
    <source>
        <dbReference type="ARBA" id="ARBA00022692"/>
    </source>
</evidence>
<dbReference type="Pfam" id="PF02706">
    <property type="entry name" value="Wzz"/>
    <property type="match status" value="1"/>
</dbReference>
<dbReference type="InterPro" id="IPR003856">
    <property type="entry name" value="LPS_length_determ_N"/>
</dbReference>
<accession>A0A1F5SYH7</accession>
<dbReference type="Proteomes" id="UP000179001">
    <property type="component" value="Unassembled WGS sequence"/>
</dbReference>
<feature type="region of interest" description="Disordered" evidence="6">
    <location>
        <begin position="275"/>
        <end position="323"/>
    </location>
</feature>
<dbReference type="PANTHER" id="PTHR32309">
    <property type="entry name" value="TYROSINE-PROTEIN KINASE"/>
    <property type="match status" value="1"/>
</dbReference>